<dbReference type="GO" id="GO:0004132">
    <property type="term" value="F:dCMP deaminase activity"/>
    <property type="evidence" value="ECO:0007669"/>
    <property type="project" value="TreeGrafter"/>
</dbReference>
<dbReference type="PANTHER" id="PTHR11086:SF18">
    <property type="entry name" value="DEOXYCYTIDYLATE DEAMINASE"/>
    <property type="match status" value="1"/>
</dbReference>
<dbReference type="GO" id="GO:0005737">
    <property type="term" value="C:cytoplasm"/>
    <property type="evidence" value="ECO:0007669"/>
    <property type="project" value="TreeGrafter"/>
</dbReference>
<dbReference type="STRING" id="1802436.A2370_01245"/>
<reference evidence="6 7" key="1">
    <citation type="journal article" date="2016" name="Nat. Commun.">
        <title>Thousands of microbial genomes shed light on interconnected biogeochemical processes in an aquifer system.</title>
        <authorList>
            <person name="Anantharaman K."/>
            <person name="Brown C.T."/>
            <person name="Hug L.A."/>
            <person name="Sharon I."/>
            <person name="Castelle C.J."/>
            <person name="Probst A.J."/>
            <person name="Thomas B.C."/>
            <person name="Singh A."/>
            <person name="Wilkins M.J."/>
            <person name="Karaoz U."/>
            <person name="Brodie E.L."/>
            <person name="Williams K.H."/>
            <person name="Hubbard S.S."/>
            <person name="Banfield J.F."/>
        </authorList>
    </citation>
    <scope>NUCLEOTIDE SEQUENCE [LARGE SCALE GENOMIC DNA]</scope>
</reference>
<evidence type="ECO:0000256" key="3">
    <source>
        <dbReference type="ARBA" id="ARBA00022801"/>
    </source>
</evidence>
<dbReference type="SUPFAM" id="SSF53927">
    <property type="entry name" value="Cytidine deaminase-like"/>
    <property type="match status" value="1"/>
</dbReference>
<dbReference type="InterPro" id="IPR002125">
    <property type="entry name" value="CMP_dCMP_dom"/>
</dbReference>
<dbReference type="EMBL" id="MHTH01000016">
    <property type="protein sequence ID" value="OHA58029.1"/>
    <property type="molecule type" value="Genomic_DNA"/>
</dbReference>
<keyword evidence="4" id="KW-0862">Zinc</keyword>
<dbReference type="Proteomes" id="UP000176222">
    <property type="component" value="Unassembled WGS sequence"/>
</dbReference>
<feature type="domain" description="CMP/dCMP-type deaminase" evidence="5">
    <location>
        <begin position="142"/>
        <end position="271"/>
    </location>
</feature>
<evidence type="ECO:0000259" key="5">
    <source>
        <dbReference type="PROSITE" id="PS51747"/>
    </source>
</evidence>
<comment type="similarity">
    <text evidence="1">Belongs to the cytidine and deoxycytidylate deaminase family.</text>
</comment>
<dbReference type="AlphaFoldDB" id="A0A1G2QD63"/>
<evidence type="ECO:0000256" key="1">
    <source>
        <dbReference type="ARBA" id="ARBA00006576"/>
    </source>
</evidence>
<proteinExistence type="inferred from homology"/>
<name>A0A1G2QD63_9BACT</name>
<dbReference type="InterPro" id="IPR016193">
    <property type="entry name" value="Cytidine_deaminase-like"/>
</dbReference>
<keyword evidence="3" id="KW-0378">Hydrolase</keyword>
<dbReference type="PROSITE" id="PS51747">
    <property type="entry name" value="CYT_DCMP_DEAMINASES_2"/>
    <property type="match status" value="1"/>
</dbReference>
<dbReference type="InterPro" id="IPR016192">
    <property type="entry name" value="APOBEC/CMP_deaminase_Zn-bd"/>
</dbReference>
<dbReference type="PROSITE" id="PS00903">
    <property type="entry name" value="CYT_DCMP_DEAMINASES_1"/>
    <property type="match status" value="1"/>
</dbReference>
<protein>
    <recommendedName>
        <fullName evidence="5">CMP/dCMP-type deaminase domain-containing protein</fullName>
    </recommendedName>
</protein>
<organism evidence="6 7">
    <name type="scientific">Candidatus Vogelbacteria bacterium RIFOXYB1_FULL_42_16</name>
    <dbReference type="NCBI Taxonomy" id="1802436"/>
    <lineage>
        <taxon>Bacteria</taxon>
        <taxon>Candidatus Vogeliibacteriota</taxon>
    </lineage>
</organism>
<dbReference type="GO" id="GO:0008270">
    <property type="term" value="F:zinc ion binding"/>
    <property type="evidence" value="ECO:0007669"/>
    <property type="project" value="InterPro"/>
</dbReference>
<evidence type="ECO:0000256" key="2">
    <source>
        <dbReference type="ARBA" id="ARBA00022723"/>
    </source>
</evidence>
<dbReference type="Gene3D" id="3.40.140.10">
    <property type="entry name" value="Cytidine Deaminase, domain 2"/>
    <property type="match status" value="1"/>
</dbReference>
<accession>A0A1G2QD63</accession>
<dbReference type="InterPro" id="IPR015517">
    <property type="entry name" value="dCMP_deaminase-rel"/>
</dbReference>
<dbReference type="PANTHER" id="PTHR11086">
    <property type="entry name" value="DEOXYCYTIDYLATE DEAMINASE-RELATED"/>
    <property type="match status" value="1"/>
</dbReference>
<evidence type="ECO:0000256" key="4">
    <source>
        <dbReference type="ARBA" id="ARBA00022833"/>
    </source>
</evidence>
<dbReference type="Pfam" id="PF00383">
    <property type="entry name" value="dCMP_cyt_deam_1"/>
    <property type="match status" value="1"/>
</dbReference>
<evidence type="ECO:0000313" key="6">
    <source>
        <dbReference type="EMBL" id="OHA58029.1"/>
    </source>
</evidence>
<sequence>MEEFDLRDCSKAVVAYVPVVHRELLKFFHSQQALVLVLGEDLITEYSQLEHDLRAVRPDESVEMLTGLGFLARVISRDDILHFLSISSAVFALPQDEVMTDFAERYLVGRTVEFHNIFTRWHKKNVTSEQEVNPNRMISLDDFDQEVMAACIDEAQKSSDWWRQVGAVAVREGLILAMAFNKHLPTDFSSVIDGDIRQCFDFGERMEICGAIHAEAAVVSMMARSESSLLNADLYVSTFPCPMCARLIVPAGVRRLFYHEGYSVCDAFEILSAGEVEIIRVDFSE</sequence>
<gene>
    <name evidence="6" type="ORF">A2370_01245</name>
</gene>
<evidence type="ECO:0000313" key="7">
    <source>
        <dbReference type="Proteomes" id="UP000176222"/>
    </source>
</evidence>
<keyword evidence="2" id="KW-0479">Metal-binding</keyword>
<comment type="caution">
    <text evidence="6">The sequence shown here is derived from an EMBL/GenBank/DDBJ whole genome shotgun (WGS) entry which is preliminary data.</text>
</comment>